<evidence type="ECO:0000313" key="2">
    <source>
        <dbReference type="Proteomes" id="UP001165082"/>
    </source>
</evidence>
<name>A0A9W6Z9T9_9STRA</name>
<feature type="non-terminal residue" evidence="1">
    <location>
        <position position="22"/>
    </location>
</feature>
<keyword evidence="2" id="KW-1185">Reference proteome</keyword>
<protein>
    <submittedName>
        <fullName evidence="1">Uncharacterized protein</fullName>
    </submittedName>
</protein>
<proteinExistence type="predicted"/>
<organism evidence="1 2">
    <name type="scientific">Triparma retinervis</name>
    <dbReference type="NCBI Taxonomy" id="2557542"/>
    <lineage>
        <taxon>Eukaryota</taxon>
        <taxon>Sar</taxon>
        <taxon>Stramenopiles</taxon>
        <taxon>Ochrophyta</taxon>
        <taxon>Bolidophyceae</taxon>
        <taxon>Parmales</taxon>
        <taxon>Triparmaceae</taxon>
        <taxon>Triparma</taxon>
    </lineage>
</organism>
<sequence length="22" mass="2662">MSRKWHKIHTQTLPTSLHHIPL</sequence>
<dbReference type="AlphaFoldDB" id="A0A9W6Z9T9"/>
<dbReference type="Proteomes" id="UP001165082">
    <property type="component" value="Unassembled WGS sequence"/>
</dbReference>
<reference evidence="1" key="1">
    <citation type="submission" date="2022-07" db="EMBL/GenBank/DDBJ databases">
        <title>Genome analysis of Parmales, a sister group of diatoms, reveals the evolutionary specialization of diatoms from phago-mixotrophs to photoautotrophs.</title>
        <authorList>
            <person name="Ban H."/>
            <person name="Sato S."/>
            <person name="Yoshikawa S."/>
            <person name="Kazumasa Y."/>
            <person name="Nakamura Y."/>
            <person name="Ichinomiya M."/>
            <person name="Saitoh K."/>
            <person name="Sato N."/>
            <person name="Blanc-Mathieu R."/>
            <person name="Endo H."/>
            <person name="Kuwata A."/>
            <person name="Ogata H."/>
        </authorList>
    </citation>
    <scope>NUCLEOTIDE SEQUENCE</scope>
</reference>
<comment type="caution">
    <text evidence="1">The sequence shown here is derived from an EMBL/GenBank/DDBJ whole genome shotgun (WGS) entry which is preliminary data.</text>
</comment>
<gene>
    <name evidence="1" type="ORF">TrRE_jg11869</name>
</gene>
<evidence type="ECO:0000313" key="1">
    <source>
        <dbReference type="EMBL" id="GMH46225.1"/>
    </source>
</evidence>
<dbReference type="EMBL" id="BRXZ01004256">
    <property type="protein sequence ID" value="GMH46225.1"/>
    <property type="molecule type" value="Genomic_DNA"/>
</dbReference>
<accession>A0A9W6Z9T9</accession>